<dbReference type="GO" id="GO:0005975">
    <property type="term" value="P:carbohydrate metabolic process"/>
    <property type="evidence" value="ECO:0007669"/>
    <property type="project" value="InterPro"/>
</dbReference>
<dbReference type="Gene3D" id="2.60.120.260">
    <property type="entry name" value="Galactose-binding domain-like"/>
    <property type="match status" value="1"/>
</dbReference>
<gene>
    <name evidence="10" type="ORF">KVT40_006405</name>
</gene>
<dbReference type="EMBL" id="JAESVG020000007">
    <property type="protein sequence ID" value="KAG8626004.1"/>
    <property type="molecule type" value="Genomic_DNA"/>
</dbReference>
<sequence>MHFPLLTFAILATGACAINNGFGRTPVMGFNTYNDVSCNPNQQYMYDTMDSFAHRGFAGLGYKYLQIDCGWQSTTNRRQANGSLDWDRTAFPNGIRALADRAISLGFKWSMYTDAGVYACDTRSPLPAGSLGYERQDALQFAGWNVDYVKVDNCYIIADQNAPKDPRTDFPSRFGAMANALYGVGIKGVLVCQWGTPYINSSYGLQGPSAWTPALVNSYRVSDDIARGWSHVRRIFNQAIHVNLAGLSGPGNFADMDLLEVGNADMTQAEQQTHFAIWAMFKSALMVSTPVPAMSSQTQSILQNKGLIAINQDPLGAPVKLIQRFTNDNDCYAGPLANGDVAVLLFDQSNTARNLYVVFADLGISTADVTDLYTGTVQRAASRYGTNVAAHGSLALRLSNVVRGRTPTATTTFYSVTTGALTGNANTQTCAGCSFGRKVGNIDTSSSLTISDIRAPTASLDLLFDYINCDVGYLVGNAPNVRGASISVNGGAPVTVEFPLTGYEWTRDLIKGYKVRLSGFNAGSSQNTVRITAASSVSNYAPDFDRIGITG</sequence>
<evidence type="ECO:0000313" key="10">
    <source>
        <dbReference type="EMBL" id="KAG8626004.1"/>
    </source>
</evidence>
<dbReference type="InterPro" id="IPR017853">
    <property type="entry name" value="GH"/>
</dbReference>
<evidence type="ECO:0000256" key="5">
    <source>
        <dbReference type="ARBA" id="ARBA00022801"/>
    </source>
</evidence>
<evidence type="ECO:0000256" key="2">
    <source>
        <dbReference type="ARBA" id="ARBA00009743"/>
    </source>
</evidence>
<dbReference type="SUPFAM" id="SSF51445">
    <property type="entry name" value="(Trans)glycosidases"/>
    <property type="match status" value="1"/>
</dbReference>
<evidence type="ECO:0000259" key="9">
    <source>
        <dbReference type="Pfam" id="PF17801"/>
    </source>
</evidence>
<dbReference type="EC" id="3.2.1.22" evidence="3 7"/>
<evidence type="ECO:0000256" key="4">
    <source>
        <dbReference type="ARBA" id="ARBA00022729"/>
    </source>
</evidence>
<dbReference type="CDD" id="cd04081">
    <property type="entry name" value="CBM35_galactosidase-like"/>
    <property type="match status" value="1"/>
</dbReference>
<evidence type="ECO:0000256" key="3">
    <source>
        <dbReference type="ARBA" id="ARBA00012755"/>
    </source>
</evidence>
<keyword evidence="7" id="KW-1015">Disulfide bond</keyword>
<proteinExistence type="inferred from homology"/>
<dbReference type="AlphaFoldDB" id="A0A8K0L060"/>
<protein>
    <recommendedName>
        <fullName evidence="3 7">Alpha-galactosidase</fullName>
        <ecNumber evidence="3 7">3.2.1.22</ecNumber>
    </recommendedName>
    <alternativeName>
        <fullName evidence="7">Melibiase</fullName>
    </alternativeName>
</protein>
<evidence type="ECO:0000313" key="11">
    <source>
        <dbReference type="Proteomes" id="UP000809789"/>
    </source>
</evidence>
<evidence type="ECO:0000256" key="8">
    <source>
        <dbReference type="SAM" id="SignalP"/>
    </source>
</evidence>
<feature type="signal peptide" evidence="8">
    <location>
        <begin position="1"/>
        <end position="17"/>
    </location>
</feature>
<dbReference type="Pfam" id="PF17801">
    <property type="entry name" value="Melibiase_C"/>
    <property type="match status" value="1"/>
</dbReference>
<evidence type="ECO:0000256" key="1">
    <source>
        <dbReference type="ARBA" id="ARBA00001255"/>
    </source>
</evidence>
<dbReference type="Gene3D" id="2.60.40.1180">
    <property type="entry name" value="Golgi alpha-mannosidase II"/>
    <property type="match status" value="1"/>
</dbReference>
<keyword evidence="4 8" id="KW-0732">Signal</keyword>
<keyword evidence="5 7" id="KW-0378">Hydrolase</keyword>
<dbReference type="GO" id="GO:0004557">
    <property type="term" value="F:alpha-galactosidase activity"/>
    <property type="evidence" value="ECO:0007669"/>
    <property type="project" value="UniProtKB-EC"/>
</dbReference>
<feature type="chain" id="PRO_5035468656" description="Alpha-galactosidase" evidence="8">
    <location>
        <begin position="18"/>
        <end position="551"/>
    </location>
</feature>
<dbReference type="SUPFAM" id="SSF51011">
    <property type="entry name" value="Glycosyl hydrolase domain"/>
    <property type="match status" value="1"/>
</dbReference>
<dbReference type="InterPro" id="IPR013785">
    <property type="entry name" value="Aldolase_TIM"/>
</dbReference>
<dbReference type="PANTHER" id="PTHR11452:SF75">
    <property type="entry name" value="ALPHA-GALACTOSIDASE MEL1"/>
    <property type="match status" value="1"/>
</dbReference>
<name>A0A8K0L060_9PEZI</name>
<dbReference type="PANTHER" id="PTHR11452">
    <property type="entry name" value="ALPHA-GALACTOSIDASE/ALPHA-N-ACETYLGALACTOSAMINIDASE"/>
    <property type="match status" value="1"/>
</dbReference>
<dbReference type="Proteomes" id="UP000809789">
    <property type="component" value="Unassembled WGS sequence"/>
</dbReference>
<feature type="domain" description="Alpha galactosidase C-terminal" evidence="9">
    <location>
        <begin position="327"/>
        <end position="398"/>
    </location>
</feature>
<dbReference type="InterPro" id="IPR002241">
    <property type="entry name" value="Glyco_hydro_27"/>
</dbReference>
<dbReference type="Gene3D" id="3.20.20.70">
    <property type="entry name" value="Aldolase class I"/>
    <property type="match status" value="1"/>
</dbReference>
<dbReference type="PRINTS" id="PR00740">
    <property type="entry name" value="GLHYDRLASE27"/>
</dbReference>
<dbReference type="CDD" id="cd14792">
    <property type="entry name" value="GH27"/>
    <property type="match status" value="1"/>
</dbReference>
<evidence type="ECO:0000256" key="6">
    <source>
        <dbReference type="ARBA" id="ARBA00023295"/>
    </source>
</evidence>
<dbReference type="Pfam" id="PF16499">
    <property type="entry name" value="Melibiase_2"/>
    <property type="match status" value="1"/>
</dbReference>
<organism evidence="10 11">
    <name type="scientific">Elsinoe batatas</name>
    <dbReference type="NCBI Taxonomy" id="2601811"/>
    <lineage>
        <taxon>Eukaryota</taxon>
        <taxon>Fungi</taxon>
        <taxon>Dikarya</taxon>
        <taxon>Ascomycota</taxon>
        <taxon>Pezizomycotina</taxon>
        <taxon>Dothideomycetes</taxon>
        <taxon>Dothideomycetidae</taxon>
        <taxon>Myriangiales</taxon>
        <taxon>Elsinoaceae</taxon>
        <taxon>Elsinoe</taxon>
    </lineage>
</organism>
<comment type="caution">
    <text evidence="10">The sequence shown here is derived from an EMBL/GenBank/DDBJ whole genome shotgun (WGS) entry which is preliminary data.</text>
</comment>
<dbReference type="OrthoDB" id="5795902at2759"/>
<reference evidence="10" key="1">
    <citation type="submission" date="2021-07" db="EMBL/GenBank/DDBJ databases">
        <title>Elsinoe batatas strain:CRI-CJ2 Genome sequencing and assembly.</title>
        <authorList>
            <person name="Huang L."/>
        </authorList>
    </citation>
    <scope>NUCLEOTIDE SEQUENCE</scope>
    <source>
        <strain evidence="10">CRI-CJ2</strain>
    </source>
</reference>
<keyword evidence="11" id="KW-1185">Reference proteome</keyword>
<evidence type="ECO:0000256" key="7">
    <source>
        <dbReference type="RuleBase" id="RU361168"/>
    </source>
</evidence>
<dbReference type="InterPro" id="IPR013780">
    <property type="entry name" value="Glyco_hydro_b"/>
</dbReference>
<keyword evidence="6 7" id="KW-0326">Glycosidase</keyword>
<comment type="similarity">
    <text evidence="2 7">Belongs to the glycosyl hydrolase 27 family.</text>
</comment>
<accession>A0A8K0L060</accession>
<comment type="catalytic activity">
    <reaction evidence="1 7">
        <text>Hydrolysis of terminal, non-reducing alpha-D-galactose residues in alpha-D-galactosides, including galactose oligosaccharides, galactomannans and galactolipids.</text>
        <dbReference type="EC" id="3.2.1.22"/>
    </reaction>
</comment>
<dbReference type="InterPro" id="IPR041233">
    <property type="entry name" value="Melibiase_C"/>
</dbReference>